<reference evidence="2" key="1">
    <citation type="submission" date="2022-11" db="UniProtKB">
        <authorList>
            <consortium name="WormBaseParasite"/>
        </authorList>
    </citation>
    <scope>IDENTIFICATION</scope>
</reference>
<sequence length="506" mass="58144">MAPLHENVYARGRIVSLQKKREERGGPYVEFAYVHFIDEGFTAWMRVDCLGAMEKFFYSHPWQAIPIALFKMCPGQDLSDLEYNESWPDSVTSVLMKILGEYEYFRVVPVEQCKKTNTYYEYARAEIFGLRSEEDEDGESIGHRLALEMNTFPKRSRHLISDFFQRAAYDAQELGLMVPLSEGLKDAVIAEIPTWRMHFPEAFDDGIKRVAVKQDEAKVDVFATEDGDKVDSTLIYDLDWDPDIPEGTYPTIPCITDAVLCKEGYYEAGTKNCRLCVEWESVKTPYEFFAFPLEKDENMDDLYQKQQKWASVLDSFYSHPGNRKTINWRIVKKAWRNHRSVFAICECNDEVTSGSYRRVQVMAIRNPKAPDYSNEFCRIRFTDVGGKDIVPLAGLLAIHSIHCQMHPLCLQLSVFRISPPDNEHVWPESSSRMFRRLARSDVPIVCSVAGQVAGTSISGYDDQPQKWADVMNVEKLRIFGKEKTVEEQMCFEGLACEIAEIISIDT</sequence>
<name>A0A915E4R6_9BILA</name>
<dbReference type="WBParaSite" id="jg26697">
    <property type="protein sequence ID" value="jg26697"/>
    <property type="gene ID" value="jg26697"/>
</dbReference>
<accession>A0A915E4R6</accession>
<dbReference type="SUPFAM" id="SSF63748">
    <property type="entry name" value="Tudor/PWWP/MBT"/>
    <property type="match status" value="1"/>
</dbReference>
<keyword evidence="1" id="KW-1185">Reference proteome</keyword>
<evidence type="ECO:0000313" key="1">
    <source>
        <dbReference type="Proteomes" id="UP000887574"/>
    </source>
</evidence>
<protein>
    <submittedName>
        <fullName evidence="2">Tudor domain-containing protein</fullName>
    </submittedName>
</protein>
<evidence type="ECO:0000313" key="2">
    <source>
        <dbReference type="WBParaSite" id="jg26697"/>
    </source>
</evidence>
<dbReference type="Proteomes" id="UP000887574">
    <property type="component" value="Unplaced"/>
</dbReference>
<proteinExistence type="predicted"/>
<organism evidence="1 2">
    <name type="scientific">Ditylenchus dipsaci</name>
    <dbReference type="NCBI Taxonomy" id="166011"/>
    <lineage>
        <taxon>Eukaryota</taxon>
        <taxon>Metazoa</taxon>
        <taxon>Ecdysozoa</taxon>
        <taxon>Nematoda</taxon>
        <taxon>Chromadorea</taxon>
        <taxon>Rhabditida</taxon>
        <taxon>Tylenchina</taxon>
        <taxon>Tylenchomorpha</taxon>
        <taxon>Sphaerularioidea</taxon>
        <taxon>Anguinidae</taxon>
        <taxon>Anguininae</taxon>
        <taxon>Ditylenchus</taxon>
    </lineage>
</organism>
<dbReference type="AlphaFoldDB" id="A0A915E4R6"/>